<dbReference type="Gene3D" id="2.130.10.10">
    <property type="entry name" value="YVTN repeat-like/Quinoprotein amine dehydrogenase"/>
    <property type="match status" value="1"/>
</dbReference>
<evidence type="ECO:0000256" key="6">
    <source>
        <dbReference type="PROSITE-ProRule" id="PRU00221"/>
    </source>
</evidence>
<evidence type="ECO:0000256" key="2">
    <source>
        <dbReference type="ARBA" id="ARBA00022552"/>
    </source>
</evidence>
<dbReference type="SMART" id="SM01033">
    <property type="entry name" value="BING4CT"/>
    <property type="match status" value="1"/>
</dbReference>
<evidence type="ECO:0000256" key="7">
    <source>
        <dbReference type="SAM" id="MobiDB-lite"/>
    </source>
</evidence>
<evidence type="ECO:0000313" key="10">
    <source>
        <dbReference type="Proteomes" id="UP001162131"/>
    </source>
</evidence>
<dbReference type="InterPro" id="IPR040315">
    <property type="entry name" value="WDR46/Utp7"/>
</dbReference>
<evidence type="ECO:0000256" key="5">
    <source>
        <dbReference type="ARBA" id="ARBA00023242"/>
    </source>
</evidence>
<dbReference type="InterPro" id="IPR015943">
    <property type="entry name" value="WD40/YVTN_repeat-like_dom_sf"/>
</dbReference>
<evidence type="ECO:0000259" key="8">
    <source>
        <dbReference type="SMART" id="SM01033"/>
    </source>
</evidence>
<comment type="subcellular location">
    <subcellularLocation>
        <location evidence="1">Nucleus</location>
        <location evidence="1">Nucleolus</location>
    </subcellularLocation>
</comment>
<keyword evidence="3 6" id="KW-0853">WD repeat</keyword>
<protein>
    <recommendedName>
        <fullName evidence="8">BING4 C-terminal domain-containing protein</fullName>
    </recommendedName>
</protein>
<dbReference type="Proteomes" id="UP001162131">
    <property type="component" value="Unassembled WGS sequence"/>
</dbReference>
<dbReference type="SMART" id="SM00320">
    <property type="entry name" value="WD40"/>
    <property type="match status" value="4"/>
</dbReference>
<accession>A0AAU9JMX8</accession>
<evidence type="ECO:0000256" key="3">
    <source>
        <dbReference type="ARBA" id="ARBA00022574"/>
    </source>
</evidence>
<dbReference type="Pfam" id="PF08149">
    <property type="entry name" value="BING4CT"/>
    <property type="match status" value="1"/>
</dbReference>
<name>A0AAU9JMX8_9CILI</name>
<reference evidence="9" key="1">
    <citation type="submission" date="2021-09" db="EMBL/GenBank/DDBJ databases">
        <authorList>
            <consortium name="AG Swart"/>
            <person name="Singh M."/>
            <person name="Singh A."/>
            <person name="Seah K."/>
            <person name="Emmerich C."/>
        </authorList>
    </citation>
    <scope>NUCLEOTIDE SEQUENCE</scope>
    <source>
        <strain evidence="9">ATCC30299</strain>
    </source>
</reference>
<comment type="caution">
    <text evidence="9">The sequence shown here is derived from an EMBL/GenBank/DDBJ whole genome shotgun (WGS) entry which is preliminary data.</text>
</comment>
<dbReference type="SUPFAM" id="SSF50978">
    <property type="entry name" value="WD40 repeat-like"/>
    <property type="match status" value="1"/>
</dbReference>
<dbReference type="InterPro" id="IPR036322">
    <property type="entry name" value="WD40_repeat_dom_sf"/>
</dbReference>
<dbReference type="GO" id="GO:0030686">
    <property type="term" value="C:90S preribosome"/>
    <property type="evidence" value="ECO:0007669"/>
    <property type="project" value="TreeGrafter"/>
</dbReference>
<feature type="compositionally biased region" description="Basic and acidic residues" evidence="7">
    <location>
        <begin position="410"/>
        <end position="423"/>
    </location>
</feature>
<dbReference type="AlphaFoldDB" id="A0AAU9JMX8"/>
<feature type="region of interest" description="Disordered" evidence="7">
    <location>
        <begin position="410"/>
        <end position="462"/>
    </location>
</feature>
<evidence type="ECO:0000256" key="4">
    <source>
        <dbReference type="ARBA" id="ARBA00022737"/>
    </source>
</evidence>
<dbReference type="GO" id="GO:0000462">
    <property type="term" value="P:maturation of SSU-rRNA from tricistronic rRNA transcript (SSU-rRNA, 5.8S rRNA, LSU-rRNA)"/>
    <property type="evidence" value="ECO:0007669"/>
    <property type="project" value="TreeGrafter"/>
</dbReference>
<feature type="compositionally biased region" description="Basic and acidic residues" evidence="7">
    <location>
        <begin position="433"/>
        <end position="462"/>
    </location>
</feature>
<feature type="domain" description="BING4 C-terminal" evidence="8">
    <location>
        <begin position="313"/>
        <end position="391"/>
    </location>
</feature>
<evidence type="ECO:0000313" key="9">
    <source>
        <dbReference type="EMBL" id="CAG9326945.1"/>
    </source>
</evidence>
<dbReference type="PANTHER" id="PTHR14085:SF3">
    <property type="entry name" value="WD REPEAT-CONTAINING PROTEIN 46"/>
    <property type="match status" value="1"/>
</dbReference>
<dbReference type="InterPro" id="IPR001680">
    <property type="entry name" value="WD40_rpt"/>
</dbReference>
<dbReference type="PANTHER" id="PTHR14085">
    <property type="entry name" value="WD-REPEAT PROTEIN BING4"/>
    <property type="match status" value="1"/>
</dbReference>
<evidence type="ECO:0000256" key="1">
    <source>
        <dbReference type="ARBA" id="ARBA00004604"/>
    </source>
</evidence>
<gene>
    <name evidence="9" type="ORF">BSTOLATCC_MIC42204</name>
</gene>
<sequence>METKLNAKLATAHKYYRDGRSANYETQILLTQQNGYLEPDEGEKTYKVNQKQLKEIVPEYSSRHIFDLNLSFGPYALDYTMNGTSLLLGGRKGHIALMNWREAKLMTEFHLKELVRDVKFLQNELLFAVAQRKGLYIYDSQGIEVHALKTHIEPQKLEYLPYHFLLVSANNHGFLKYLDISVGKPAAEHRFHFENVNDMKRNPWNGVICVGDARGIVTMWTPNINKPVVRLIAHNGPCKSLAIDSRGLYLATGGADCKVKIFDIRSLGNPLQEYWTEVPCNSLSISQTGLLSMSSLSEVKIWKDWQLEKQKSPYMSHICTSSIADTQFVPYEDFLGIGTANGFSNICIPGSGLANYDSNEANIFQTKRQRQEQEVHNLLEKLPPDTIVLNPHEIGTVDKASEEVIKAEEKAEKEEKERLENEKKKKKKKEKEKKKVKESVHTKKVREKIQDSLMEKKKDKLEQKEKMAKDIQFLMDATADLFDVPKKKKKINEE</sequence>
<keyword evidence="2" id="KW-0698">rRNA processing</keyword>
<dbReference type="Pfam" id="PF00400">
    <property type="entry name" value="WD40"/>
    <property type="match status" value="1"/>
</dbReference>
<keyword evidence="4" id="KW-0677">Repeat</keyword>
<organism evidence="9 10">
    <name type="scientific">Blepharisma stoltei</name>
    <dbReference type="NCBI Taxonomy" id="1481888"/>
    <lineage>
        <taxon>Eukaryota</taxon>
        <taxon>Sar</taxon>
        <taxon>Alveolata</taxon>
        <taxon>Ciliophora</taxon>
        <taxon>Postciliodesmatophora</taxon>
        <taxon>Heterotrichea</taxon>
        <taxon>Heterotrichida</taxon>
        <taxon>Blepharismidae</taxon>
        <taxon>Blepharisma</taxon>
    </lineage>
</organism>
<keyword evidence="5" id="KW-0539">Nucleus</keyword>
<dbReference type="GO" id="GO:0032040">
    <property type="term" value="C:small-subunit processome"/>
    <property type="evidence" value="ECO:0007669"/>
    <property type="project" value="TreeGrafter"/>
</dbReference>
<proteinExistence type="predicted"/>
<dbReference type="PROSITE" id="PS50082">
    <property type="entry name" value="WD_REPEATS_2"/>
    <property type="match status" value="1"/>
</dbReference>
<feature type="repeat" description="WD" evidence="6">
    <location>
        <begin position="231"/>
        <end position="266"/>
    </location>
</feature>
<keyword evidence="10" id="KW-1185">Reference proteome</keyword>
<dbReference type="FunFam" id="2.130.10.10:FF:000378">
    <property type="entry name" value="U3 small nucleolar RNA-associated protein 7"/>
    <property type="match status" value="1"/>
</dbReference>
<dbReference type="InterPro" id="IPR012952">
    <property type="entry name" value="BING4_C_dom"/>
</dbReference>
<dbReference type="EMBL" id="CAJZBQ010000041">
    <property type="protein sequence ID" value="CAG9326945.1"/>
    <property type="molecule type" value="Genomic_DNA"/>
</dbReference>